<name>A0AAV7V8C7_PLEWA</name>
<evidence type="ECO:0000256" key="1">
    <source>
        <dbReference type="SAM" id="MobiDB-lite"/>
    </source>
</evidence>
<organism evidence="2 3">
    <name type="scientific">Pleurodeles waltl</name>
    <name type="common">Iberian ribbed newt</name>
    <dbReference type="NCBI Taxonomy" id="8319"/>
    <lineage>
        <taxon>Eukaryota</taxon>
        <taxon>Metazoa</taxon>
        <taxon>Chordata</taxon>
        <taxon>Craniata</taxon>
        <taxon>Vertebrata</taxon>
        <taxon>Euteleostomi</taxon>
        <taxon>Amphibia</taxon>
        <taxon>Batrachia</taxon>
        <taxon>Caudata</taxon>
        <taxon>Salamandroidea</taxon>
        <taxon>Salamandridae</taxon>
        <taxon>Pleurodelinae</taxon>
        <taxon>Pleurodeles</taxon>
    </lineage>
</organism>
<accession>A0AAV7V8C7</accession>
<dbReference type="EMBL" id="JANPWB010000003">
    <property type="protein sequence ID" value="KAJ1197116.1"/>
    <property type="molecule type" value="Genomic_DNA"/>
</dbReference>
<proteinExistence type="predicted"/>
<feature type="region of interest" description="Disordered" evidence="1">
    <location>
        <begin position="74"/>
        <end position="93"/>
    </location>
</feature>
<comment type="caution">
    <text evidence="2">The sequence shown here is derived from an EMBL/GenBank/DDBJ whole genome shotgun (WGS) entry which is preliminary data.</text>
</comment>
<protein>
    <submittedName>
        <fullName evidence="2">Uncharacterized protein</fullName>
    </submittedName>
</protein>
<feature type="compositionally biased region" description="Basic and acidic residues" evidence="1">
    <location>
        <begin position="1"/>
        <end position="18"/>
    </location>
</feature>
<sequence length="93" mass="9699">MRSEQPEKLRRVMEDEGAPKYGASYGSGLGAENSGAVQCCAASGGTLWPGQCSSLGIRGSVSSDGERSVVTWPSVQDAHDPPDITLQTSDTII</sequence>
<keyword evidence="3" id="KW-1185">Reference proteome</keyword>
<gene>
    <name evidence="2" type="ORF">NDU88_000978</name>
</gene>
<dbReference type="AlphaFoldDB" id="A0AAV7V8C7"/>
<dbReference type="Proteomes" id="UP001066276">
    <property type="component" value="Chromosome 2_1"/>
</dbReference>
<reference evidence="2" key="1">
    <citation type="journal article" date="2022" name="bioRxiv">
        <title>Sequencing and chromosome-scale assembly of the giantPleurodeles waltlgenome.</title>
        <authorList>
            <person name="Brown T."/>
            <person name="Elewa A."/>
            <person name="Iarovenko S."/>
            <person name="Subramanian E."/>
            <person name="Araus A.J."/>
            <person name="Petzold A."/>
            <person name="Susuki M."/>
            <person name="Suzuki K.-i.T."/>
            <person name="Hayashi T."/>
            <person name="Toyoda A."/>
            <person name="Oliveira C."/>
            <person name="Osipova E."/>
            <person name="Leigh N.D."/>
            <person name="Simon A."/>
            <person name="Yun M.H."/>
        </authorList>
    </citation>
    <scope>NUCLEOTIDE SEQUENCE</scope>
    <source>
        <strain evidence="2">20211129_DDA</strain>
        <tissue evidence="2">Liver</tissue>
    </source>
</reference>
<evidence type="ECO:0000313" key="3">
    <source>
        <dbReference type="Proteomes" id="UP001066276"/>
    </source>
</evidence>
<feature type="region of interest" description="Disordered" evidence="1">
    <location>
        <begin position="1"/>
        <end position="27"/>
    </location>
</feature>
<evidence type="ECO:0000313" key="2">
    <source>
        <dbReference type="EMBL" id="KAJ1197116.1"/>
    </source>
</evidence>